<evidence type="ECO:0008006" key="3">
    <source>
        <dbReference type="Google" id="ProtNLM"/>
    </source>
</evidence>
<protein>
    <recommendedName>
        <fullName evidence="3">Transposase</fullName>
    </recommendedName>
</protein>
<accession>A0A9E2KVL8</accession>
<proteinExistence type="predicted"/>
<evidence type="ECO:0000313" key="1">
    <source>
        <dbReference type="EMBL" id="MBU3831011.1"/>
    </source>
</evidence>
<evidence type="ECO:0000313" key="2">
    <source>
        <dbReference type="Proteomes" id="UP000824247"/>
    </source>
</evidence>
<dbReference type="Proteomes" id="UP000824247">
    <property type="component" value="Unassembled WGS sequence"/>
</dbReference>
<reference evidence="1" key="1">
    <citation type="journal article" date="2021" name="PeerJ">
        <title>Extensive microbial diversity within the chicken gut microbiome revealed by metagenomics and culture.</title>
        <authorList>
            <person name="Gilroy R."/>
            <person name="Ravi A."/>
            <person name="Getino M."/>
            <person name="Pursley I."/>
            <person name="Horton D.L."/>
            <person name="Alikhan N.F."/>
            <person name="Baker D."/>
            <person name="Gharbi K."/>
            <person name="Hall N."/>
            <person name="Watson M."/>
            <person name="Adriaenssens E.M."/>
            <person name="Foster-Nyarko E."/>
            <person name="Jarju S."/>
            <person name="Secka A."/>
            <person name="Antonio M."/>
            <person name="Oren A."/>
            <person name="Chaudhuri R.R."/>
            <person name="La Ragione R."/>
            <person name="Hildebrand F."/>
            <person name="Pallen M.J."/>
        </authorList>
    </citation>
    <scope>NUCLEOTIDE SEQUENCE</scope>
    <source>
        <strain evidence="1">A5-1222</strain>
    </source>
</reference>
<gene>
    <name evidence="1" type="ORF">H9897_02555</name>
</gene>
<organism evidence="1 2">
    <name type="scientific">Candidatus Ureaplasma intestinipullorum</name>
    <dbReference type="NCBI Taxonomy" id="2838770"/>
    <lineage>
        <taxon>Bacteria</taxon>
        <taxon>Bacillati</taxon>
        <taxon>Mycoplasmatota</taxon>
        <taxon>Mycoplasmoidales</taxon>
        <taxon>Mycoplasmoidaceae</taxon>
        <taxon>Ureaplasma</taxon>
    </lineage>
</organism>
<sequence>MDIQKVENLINLISTLSTKEVEFLKSQLNSNNDKKNNMEFSTPNCCIHCGSIKFHKHDKRNNKQRYKCYDCKKTFTSTTNSTINYLHKSHYDKFKKFIECSINNLSLKRTAEICNISVSCAFNWRHKIINYLTNKQQSNEFIIGLIEMDEIYFRNFKKGNLKNWICRKSRRHGYVSHLEDSGFK</sequence>
<comment type="caution">
    <text evidence="1">The sequence shown here is derived from an EMBL/GenBank/DDBJ whole genome shotgun (WGS) entry which is preliminary data.</text>
</comment>
<dbReference type="AlphaFoldDB" id="A0A9E2KVL8"/>
<reference evidence="1" key="2">
    <citation type="submission" date="2021-04" db="EMBL/GenBank/DDBJ databases">
        <authorList>
            <person name="Gilroy R."/>
        </authorList>
    </citation>
    <scope>NUCLEOTIDE SEQUENCE</scope>
    <source>
        <strain evidence="1">A5-1222</strain>
    </source>
</reference>
<name>A0A9E2KVL8_9BACT</name>
<dbReference type="EMBL" id="JAHLFM010000039">
    <property type="protein sequence ID" value="MBU3831011.1"/>
    <property type="molecule type" value="Genomic_DNA"/>
</dbReference>